<dbReference type="InterPro" id="IPR018920">
    <property type="entry name" value="EssA/YueC"/>
</dbReference>
<proteinExistence type="predicted"/>
<keyword evidence="2" id="KW-0732">Signal</keyword>
<evidence type="ECO:0000256" key="1">
    <source>
        <dbReference type="SAM" id="MobiDB-lite"/>
    </source>
</evidence>
<feature type="compositionally biased region" description="Polar residues" evidence="1">
    <location>
        <begin position="49"/>
        <end position="67"/>
    </location>
</feature>
<feature type="signal peptide" evidence="2">
    <location>
        <begin position="1"/>
        <end position="27"/>
    </location>
</feature>
<dbReference type="AlphaFoldDB" id="A0A430AKE6"/>
<dbReference type="NCBIfam" id="TIGR03927">
    <property type="entry name" value="T7SS_EssA_Firm"/>
    <property type="match status" value="1"/>
</dbReference>
<accession>A0A430AKE6</accession>
<feature type="chain" id="PRO_5019155526" evidence="2">
    <location>
        <begin position="28"/>
        <end position="158"/>
    </location>
</feature>
<evidence type="ECO:0000313" key="3">
    <source>
        <dbReference type="EMBL" id="RSU08566.1"/>
    </source>
</evidence>
<dbReference type="EMBL" id="NGJZ01000001">
    <property type="protein sequence ID" value="RSU08566.1"/>
    <property type="molecule type" value="Genomic_DNA"/>
</dbReference>
<evidence type="ECO:0000313" key="4">
    <source>
        <dbReference type="Proteomes" id="UP000288669"/>
    </source>
</evidence>
<name>A0A430AKE6_9ENTE</name>
<organism evidence="3 4">
    <name type="scientific">Vagococcus entomophilus</name>
    <dbReference type="NCBI Taxonomy" id="1160095"/>
    <lineage>
        <taxon>Bacteria</taxon>
        <taxon>Bacillati</taxon>
        <taxon>Bacillota</taxon>
        <taxon>Bacilli</taxon>
        <taxon>Lactobacillales</taxon>
        <taxon>Enterococcaceae</taxon>
        <taxon>Vagococcus</taxon>
    </lineage>
</organism>
<dbReference type="RefSeq" id="WP_126823275.1">
    <property type="nucleotide sequence ID" value="NZ_JBHLWU010000001.1"/>
</dbReference>
<comment type="caution">
    <text evidence="3">The sequence shown here is derived from an EMBL/GenBank/DDBJ whole genome shotgun (WGS) entry which is preliminary data.</text>
</comment>
<keyword evidence="4" id="KW-1185">Reference proteome</keyword>
<reference evidence="3 4" key="1">
    <citation type="submission" date="2017-05" db="EMBL/GenBank/DDBJ databases">
        <title>Vagococcus spp. assemblies.</title>
        <authorList>
            <person name="Gulvik C.A."/>
        </authorList>
    </citation>
    <scope>NUCLEOTIDE SEQUENCE [LARGE SCALE GENOMIC DNA]</scope>
    <source>
        <strain evidence="3 4">DSM 24756</strain>
    </source>
</reference>
<evidence type="ECO:0000256" key="2">
    <source>
        <dbReference type="SAM" id="SignalP"/>
    </source>
</evidence>
<feature type="region of interest" description="Disordered" evidence="1">
    <location>
        <begin position="45"/>
        <end position="84"/>
    </location>
</feature>
<dbReference type="Proteomes" id="UP000288669">
    <property type="component" value="Unassembled WGS sequence"/>
</dbReference>
<protein>
    <submittedName>
        <fullName evidence="3">Type VII secretion protein EssA</fullName>
    </submittedName>
</protein>
<sequence>MKKSQIIVGLLSVCTVLLLATTTTAKAEEKLINNDLNIQTDRLEDDQSASHQNTSTVDESIFNQDNNQKLKKAKKQEKATQTKEVQQLFVKKSAKATENDVATLFVNNPAGTNEQVASAATTQTTGTNSGAGLVATLFGSAGVLGAGGVASYKIGKRG</sequence>
<gene>
    <name evidence="3" type="ORF">CBF30_04870</name>
</gene>